<organism evidence="4 5">
    <name type="scientific">Crotalus adamanteus</name>
    <name type="common">Eastern diamondback rattlesnake</name>
    <dbReference type="NCBI Taxonomy" id="8729"/>
    <lineage>
        <taxon>Eukaryota</taxon>
        <taxon>Metazoa</taxon>
        <taxon>Chordata</taxon>
        <taxon>Craniata</taxon>
        <taxon>Vertebrata</taxon>
        <taxon>Euteleostomi</taxon>
        <taxon>Lepidosauria</taxon>
        <taxon>Squamata</taxon>
        <taxon>Bifurcata</taxon>
        <taxon>Unidentata</taxon>
        <taxon>Episquamata</taxon>
        <taxon>Toxicofera</taxon>
        <taxon>Serpentes</taxon>
        <taxon>Colubroidea</taxon>
        <taxon>Viperidae</taxon>
        <taxon>Crotalinae</taxon>
        <taxon>Crotalus</taxon>
    </lineage>
</organism>
<comment type="caution">
    <text evidence="4">The sequence shown here is derived from an EMBL/GenBank/DDBJ whole genome shotgun (WGS) entry which is preliminary data.</text>
</comment>
<gene>
    <name evidence="4" type="ORF">NXF25_013605</name>
</gene>
<dbReference type="SMART" id="SM00276">
    <property type="entry name" value="GLECT"/>
    <property type="match status" value="1"/>
</dbReference>
<dbReference type="Pfam" id="PF00337">
    <property type="entry name" value="Gal-bind_lectin"/>
    <property type="match status" value="1"/>
</dbReference>
<dbReference type="GO" id="GO:0005615">
    <property type="term" value="C:extracellular space"/>
    <property type="evidence" value="ECO:0007669"/>
    <property type="project" value="TreeGrafter"/>
</dbReference>
<evidence type="ECO:0000313" key="4">
    <source>
        <dbReference type="EMBL" id="KAK9398636.1"/>
    </source>
</evidence>
<dbReference type="PANTHER" id="PTHR11346">
    <property type="entry name" value="GALECTIN"/>
    <property type="match status" value="1"/>
</dbReference>
<evidence type="ECO:0000256" key="2">
    <source>
        <dbReference type="RuleBase" id="RU102079"/>
    </source>
</evidence>
<dbReference type="GO" id="GO:0043236">
    <property type="term" value="F:laminin binding"/>
    <property type="evidence" value="ECO:0007669"/>
    <property type="project" value="TreeGrafter"/>
</dbReference>
<name>A0AAW1BA50_CROAD</name>
<protein>
    <recommendedName>
        <fullName evidence="2">Galectin</fullName>
    </recommendedName>
</protein>
<accession>A0AAW1BA50</accession>
<dbReference type="InterPro" id="IPR013320">
    <property type="entry name" value="ConA-like_dom_sf"/>
</dbReference>
<evidence type="ECO:0000256" key="1">
    <source>
        <dbReference type="ARBA" id="ARBA00022734"/>
    </source>
</evidence>
<proteinExistence type="predicted"/>
<feature type="domain" description="Galectin" evidence="3">
    <location>
        <begin position="5"/>
        <end position="136"/>
    </location>
</feature>
<reference evidence="4 5" key="1">
    <citation type="journal article" date="2024" name="Proc. Natl. Acad. Sci. U.S.A.">
        <title>The genetic regulatory architecture and epigenomic basis for age-related changes in rattlesnake venom.</title>
        <authorList>
            <person name="Hogan M.P."/>
            <person name="Holding M.L."/>
            <person name="Nystrom G.S."/>
            <person name="Colston T.J."/>
            <person name="Bartlett D.A."/>
            <person name="Mason A.J."/>
            <person name="Ellsworth S.A."/>
            <person name="Rautsaw R.M."/>
            <person name="Lawrence K.C."/>
            <person name="Strickland J.L."/>
            <person name="He B."/>
            <person name="Fraser P."/>
            <person name="Margres M.J."/>
            <person name="Gilbert D.M."/>
            <person name="Gibbs H.L."/>
            <person name="Parkinson C.L."/>
            <person name="Rokyta D.R."/>
        </authorList>
    </citation>
    <scope>NUCLEOTIDE SEQUENCE [LARGE SCALE GENOMIC DNA]</scope>
    <source>
        <strain evidence="4">DRR0105</strain>
    </source>
</reference>
<dbReference type="SMART" id="SM00908">
    <property type="entry name" value="Gal-bind_lectin"/>
    <property type="match status" value="1"/>
</dbReference>
<dbReference type="EMBL" id="JAOTOJ010000007">
    <property type="protein sequence ID" value="KAK9398636.1"/>
    <property type="molecule type" value="Genomic_DNA"/>
</dbReference>
<dbReference type="Gene3D" id="2.60.120.200">
    <property type="match status" value="1"/>
</dbReference>
<evidence type="ECO:0000259" key="3">
    <source>
        <dbReference type="PROSITE" id="PS51304"/>
    </source>
</evidence>
<keyword evidence="1 2" id="KW-0430">Lectin</keyword>
<dbReference type="CDD" id="cd00070">
    <property type="entry name" value="GLECT"/>
    <property type="match status" value="1"/>
</dbReference>
<evidence type="ECO:0000313" key="5">
    <source>
        <dbReference type="Proteomes" id="UP001474421"/>
    </source>
</evidence>
<dbReference type="GO" id="GO:0030395">
    <property type="term" value="F:lactose binding"/>
    <property type="evidence" value="ECO:0007669"/>
    <property type="project" value="TreeGrafter"/>
</dbReference>
<keyword evidence="5" id="KW-1185">Reference proteome</keyword>
<dbReference type="PROSITE" id="PS51304">
    <property type="entry name" value="GALECTIN"/>
    <property type="match status" value="1"/>
</dbReference>
<dbReference type="FunFam" id="2.60.120.200:FF:000021">
    <property type="entry name" value="Galectin"/>
    <property type="match status" value="1"/>
</dbReference>
<dbReference type="InterPro" id="IPR044156">
    <property type="entry name" value="Galectin-like"/>
</dbReference>
<dbReference type="SUPFAM" id="SSF49899">
    <property type="entry name" value="Concanavalin A-like lectins/glucanases"/>
    <property type="match status" value="1"/>
</dbReference>
<sequence>MNKCGVTATHFQLRPGESLIVKGTILPDCKGFEINLGKDCNNLVLHFNARFDCKGDVNALVCNSRRASEWEEEQRPPDFPFHHNCETEITFSLTEHDIRVKMEGSEEIVFPNRMGLNLIDYLEVEGDFRIKSVTFP</sequence>
<dbReference type="PANTHER" id="PTHR11346:SF97">
    <property type="entry name" value="GALECTIN-1"/>
    <property type="match status" value="1"/>
</dbReference>
<dbReference type="InterPro" id="IPR001079">
    <property type="entry name" value="Galectin_CRD"/>
</dbReference>
<dbReference type="Proteomes" id="UP001474421">
    <property type="component" value="Unassembled WGS sequence"/>
</dbReference>
<dbReference type="AlphaFoldDB" id="A0AAW1BA50"/>